<accession>A0ABY7FGR4</accession>
<evidence type="ECO:0000313" key="3">
    <source>
        <dbReference type="Proteomes" id="UP001164746"/>
    </source>
</evidence>
<evidence type="ECO:0000313" key="2">
    <source>
        <dbReference type="EMBL" id="WAR20792.1"/>
    </source>
</evidence>
<name>A0ABY7FGR4_MYAAR</name>
<keyword evidence="3" id="KW-1185">Reference proteome</keyword>
<dbReference type="Proteomes" id="UP001164746">
    <property type="component" value="Chromosome 12"/>
</dbReference>
<organism evidence="2 3">
    <name type="scientific">Mya arenaria</name>
    <name type="common">Soft-shell clam</name>
    <dbReference type="NCBI Taxonomy" id="6604"/>
    <lineage>
        <taxon>Eukaryota</taxon>
        <taxon>Metazoa</taxon>
        <taxon>Spiralia</taxon>
        <taxon>Lophotrochozoa</taxon>
        <taxon>Mollusca</taxon>
        <taxon>Bivalvia</taxon>
        <taxon>Autobranchia</taxon>
        <taxon>Heteroconchia</taxon>
        <taxon>Euheterodonta</taxon>
        <taxon>Imparidentia</taxon>
        <taxon>Neoheterodontei</taxon>
        <taxon>Myida</taxon>
        <taxon>Myoidea</taxon>
        <taxon>Myidae</taxon>
        <taxon>Mya</taxon>
    </lineage>
</organism>
<keyword evidence="1" id="KW-0472">Membrane</keyword>
<gene>
    <name evidence="2" type="ORF">MAR_014766</name>
</gene>
<reference evidence="2" key="1">
    <citation type="submission" date="2022-11" db="EMBL/GenBank/DDBJ databases">
        <title>Centuries of genome instability and evolution in soft-shell clam transmissible cancer (bioRxiv).</title>
        <authorList>
            <person name="Hart S.F.M."/>
            <person name="Yonemitsu M.A."/>
            <person name="Giersch R.M."/>
            <person name="Beal B.F."/>
            <person name="Arriagada G."/>
            <person name="Davis B.W."/>
            <person name="Ostrander E.A."/>
            <person name="Goff S.P."/>
            <person name="Metzger M.J."/>
        </authorList>
    </citation>
    <scope>NUCLEOTIDE SEQUENCE</scope>
    <source>
        <strain evidence="2">MELC-2E11</strain>
        <tissue evidence="2">Siphon/mantle</tissue>
    </source>
</reference>
<dbReference type="EMBL" id="CP111023">
    <property type="protein sequence ID" value="WAR20792.1"/>
    <property type="molecule type" value="Genomic_DNA"/>
</dbReference>
<keyword evidence="1" id="KW-1133">Transmembrane helix</keyword>
<keyword evidence="1" id="KW-0812">Transmembrane</keyword>
<sequence length="92" mass="10161">MKIHLATTNELSVSYAKSTFFAKECRKDRYGLGLCDQECMCISANTDNCDDVSVTASSNTWLIVILASVVGVLLIIVHTKYVSFGITDYTKK</sequence>
<evidence type="ECO:0000256" key="1">
    <source>
        <dbReference type="SAM" id="Phobius"/>
    </source>
</evidence>
<protein>
    <submittedName>
        <fullName evidence="2">Uncharacterized protein</fullName>
    </submittedName>
</protein>
<proteinExistence type="predicted"/>
<feature type="transmembrane region" description="Helical" evidence="1">
    <location>
        <begin position="61"/>
        <end position="82"/>
    </location>
</feature>